<evidence type="ECO:0000256" key="13">
    <source>
        <dbReference type="RuleBase" id="RU003555"/>
    </source>
</evidence>
<proteinExistence type="inferred from homology"/>
<evidence type="ECO:0000256" key="1">
    <source>
        <dbReference type="ARBA" id="ARBA00022723"/>
    </source>
</evidence>
<keyword evidence="1 11" id="KW-0479">Metal-binding</keyword>
<gene>
    <name evidence="11 15" type="primary">radA</name>
    <name evidence="15" type="ORF">ENV41_02785</name>
</gene>
<accession>A0A7V3N4H4</accession>
<sequence length="441" mass="48707">MKDDTIFVCTNCGAESLKWSGRCFVCGEWNTMQQVEVPRSPKGERQKIESEIKPEKLKDIKITKEQRISTEISEFDRVLGGGIVLGALILLGGEPGIGKSTLLLQIAASIAKSKNNMVLYVSGEESAKQLKMRADRLNIDSDNIYLLPETNIDSIIQFTSSPLPSFTPSLIIIDSIQTMYDENYPSTPGSLVQVRECAIKLKDLAKTSNIPIFIVGHVTKEGAVAGPKTLEHLVDVVLYLEGERFQDLRILHGVKNRFGAIEEVGVFQMQDRGLSEVKTPSRAFLEERMEMPGSAVTSILSGTRAFLVEIQTLISKTPYGYPKRIVSGFDFKRLDLLLAVLQKRIGLPLSMYDVYVNIVGGMKIEDRAADLALCASIFSIFNNKQIRPKTVLIGEVGLSGELRTVGQLNKRVKEAKALGFDNVIGPEVKTLDKALKLAIEE</sequence>
<dbReference type="InterPro" id="IPR004504">
    <property type="entry name" value="DNA_repair_RadA"/>
</dbReference>
<keyword evidence="10 11" id="KW-0234">DNA repair</keyword>
<dbReference type="GO" id="GO:0004252">
    <property type="term" value="F:serine-type endopeptidase activity"/>
    <property type="evidence" value="ECO:0007669"/>
    <property type="project" value="InterPro"/>
</dbReference>
<reference evidence="15" key="1">
    <citation type="journal article" date="2020" name="mSystems">
        <title>Genome- and Community-Level Interaction Insights into Carbon Utilization and Element Cycling Functions of Hydrothermarchaeota in Hydrothermal Sediment.</title>
        <authorList>
            <person name="Zhou Z."/>
            <person name="Liu Y."/>
            <person name="Xu W."/>
            <person name="Pan J."/>
            <person name="Luo Z.H."/>
            <person name="Li M."/>
        </authorList>
    </citation>
    <scope>NUCLEOTIDE SEQUENCE [LARGE SCALE GENOMIC DNA]</scope>
    <source>
        <strain evidence="15">SpSt-757</strain>
    </source>
</reference>
<dbReference type="GO" id="GO:0005524">
    <property type="term" value="F:ATP binding"/>
    <property type="evidence" value="ECO:0007669"/>
    <property type="project" value="UniProtKB-UniRule"/>
</dbReference>
<evidence type="ECO:0000256" key="2">
    <source>
        <dbReference type="ARBA" id="ARBA00022741"/>
    </source>
</evidence>
<dbReference type="HAMAP" id="MF_01498">
    <property type="entry name" value="RadA_bact"/>
    <property type="match status" value="1"/>
</dbReference>
<dbReference type="PANTHER" id="PTHR32472:SF10">
    <property type="entry name" value="DNA REPAIR PROTEIN RADA-LIKE PROTEIN"/>
    <property type="match status" value="1"/>
</dbReference>
<evidence type="ECO:0000313" key="15">
    <source>
        <dbReference type="EMBL" id="HFZ09041.1"/>
    </source>
</evidence>
<dbReference type="Gene3D" id="3.30.230.10">
    <property type="match status" value="1"/>
</dbReference>
<dbReference type="GO" id="GO:0000725">
    <property type="term" value="P:recombinational repair"/>
    <property type="evidence" value="ECO:0007669"/>
    <property type="project" value="UniProtKB-UniRule"/>
</dbReference>
<dbReference type="Pfam" id="PF13481">
    <property type="entry name" value="AAA_25"/>
    <property type="match status" value="1"/>
</dbReference>
<evidence type="ECO:0000259" key="14">
    <source>
        <dbReference type="PROSITE" id="PS50162"/>
    </source>
</evidence>
<comment type="domain">
    <text evidence="11">The middle region has homology to RecA with ATPase motifs including the RadA KNRFG motif, while the C-terminus is homologous to Lon protease.</text>
</comment>
<dbReference type="GO" id="GO:0008270">
    <property type="term" value="F:zinc ion binding"/>
    <property type="evidence" value="ECO:0007669"/>
    <property type="project" value="UniProtKB-KW"/>
</dbReference>
<dbReference type="SUPFAM" id="SSF52540">
    <property type="entry name" value="P-loop containing nucleoside triphosphate hydrolases"/>
    <property type="match status" value="1"/>
</dbReference>
<dbReference type="InterPro" id="IPR041166">
    <property type="entry name" value="Rubredoxin_2"/>
</dbReference>
<dbReference type="InterPro" id="IPR014721">
    <property type="entry name" value="Ribsml_uS5_D2-typ_fold_subgr"/>
</dbReference>
<dbReference type="AlphaFoldDB" id="A0A7V3N4H4"/>
<evidence type="ECO:0000256" key="3">
    <source>
        <dbReference type="ARBA" id="ARBA00022763"/>
    </source>
</evidence>
<comment type="similarity">
    <text evidence="11 13">Belongs to the RecA family. RadA subfamily.</text>
</comment>
<dbReference type="Pfam" id="PF18073">
    <property type="entry name" value="Zn_ribbon_LapB"/>
    <property type="match status" value="1"/>
</dbReference>
<dbReference type="EMBL" id="DTGG01000088">
    <property type="protein sequence ID" value="HFZ09041.1"/>
    <property type="molecule type" value="Genomic_DNA"/>
</dbReference>
<keyword evidence="3 11" id="KW-0227">DNA damage</keyword>
<dbReference type="InterPro" id="IPR020568">
    <property type="entry name" value="Ribosomal_Su5_D2-typ_SF"/>
</dbReference>
<dbReference type="GO" id="GO:0140664">
    <property type="term" value="F:ATP-dependent DNA damage sensor activity"/>
    <property type="evidence" value="ECO:0007669"/>
    <property type="project" value="InterPro"/>
</dbReference>
<protein>
    <recommendedName>
        <fullName evidence="11 12">DNA repair protein RadA</fullName>
    </recommendedName>
</protein>
<dbReference type="InterPro" id="IPR008269">
    <property type="entry name" value="Lon_proteolytic"/>
</dbReference>
<dbReference type="Gene3D" id="3.40.50.300">
    <property type="entry name" value="P-loop containing nucleotide triphosphate hydrolases"/>
    <property type="match status" value="1"/>
</dbReference>
<dbReference type="SUPFAM" id="SSF54211">
    <property type="entry name" value="Ribosomal protein S5 domain 2-like"/>
    <property type="match status" value="1"/>
</dbReference>
<comment type="function">
    <text evidence="13">DNA-dependent ATPase involved in processing of recombination intermediates, plays a role in repairing DNA breaks. Stimulates the branch migration of RecA-mediated strand transfer reactions, allowing the 3' invading strand to extend heteroduplex DNA faster. Binds ssDNA in the presence of ADP but not other nucleotides, has ATPase activity that is stimulated by ssDNA and various branched DNA structures, but inhibited by SSB. Does not have RecA's homology-searching function.</text>
</comment>
<dbReference type="CDD" id="cd01121">
    <property type="entry name" value="RadA_SMS_N"/>
    <property type="match status" value="1"/>
</dbReference>
<feature type="region of interest" description="Lon-protease-like" evidence="11">
    <location>
        <begin position="353"/>
        <end position="441"/>
    </location>
</feature>
<dbReference type="Pfam" id="PF05362">
    <property type="entry name" value="Lon_C"/>
    <property type="match status" value="1"/>
</dbReference>
<dbReference type="InterPro" id="IPR003593">
    <property type="entry name" value="AAA+_ATPase"/>
</dbReference>
<keyword evidence="8 11" id="KW-0346">Stress response</keyword>
<name>A0A7V3N4H4_UNCC3</name>
<dbReference type="NCBIfam" id="TIGR00416">
    <property type="entry name" value="sms"/>
    <property type="match status" value="1"/>
</dbReference>
<feature type="binding site" evidence="11">
    <location>
        <begin position="93"/>
        <end position="100"/>
    </location>
    <ligand>
        <name>ATP</name>
        <dbReference type="ChEBI" id="CHEBI:30616"/>
    </ligand>
</feature>
<evidence type="ECO:0000256" key="11">
    <source>
        <dbReference type="HAMAP-Rule" id="MF_01498"/>
    </source>
</evidence>
<dbReference type="GO" id="GO:0003684">
    <property type="term" value="F:damaged DNA binding"/>
    <property type="evidence" value="ECO:0007669"/>
    <property type="project" value="InterPro"/>
</dbReference>
<keyword evidence="4 13" id="KW-0863">Zinc-finger</keyword>
<keyword evidence="9 11" id="KW-0238">DNA-binding</keyword>
<keyword evidence="6 13" id="KW-0862">Zinc</keyword>
<evidence type="ECO:0000256" key="8">
    <source>
        <dbReference type="ARBA" id="ARBA00023016"/>
    </source>
</evidence>
<feature type="short sequence motif" description="RadA KNRFG motif" evidence="11">
    <location>
        <begin position="255"/>
        <end position="259"/>
    </location>
</feature>
<evidence type="ECO:0000256" key="5">
    <source>
        <dbReference type="ARBA" id="ARBA00022801"/>
    </source>
</evidence>
<evidence type="ECO:0000256" key="7">
    <source>
        <dbReference type="ARBA" id="ARBA00022840"/>
    </source>
</evidence>
<evidence type="ECO:0000256" key="10">
    <source>
        <dbReference type="ARBA" id="ARBA00023204"/>
    </source>
</evidence>
<dbReference type="FunFam" id="3.40.50.300:FF:000050">
    <property type="entry name" value="DNA repair protein RadA"/>
    <property type="match status" value="1"/>
</dbReference>
<organism evidence="15">
    <name type="scientific">candidate division CPR3 bacterium</name>
    <dbReference type="NCBI Taxonomy" id="2268181"/>
    <lineage>
        <taxon>Bacteria</taxon>
        <taxon>Bacteria division CPR3</taxon>
    </lineage>
</organism>
<feature type="domain" description="RecA family profile 1" evidence="14">
    <location>
        <begin position="64"/>
        <end position="218"/>
    </location>
</feature>
<keyword evidence="2 11" id="KW-0547">Nucleotide-binding</keyword>
<keyword evidence="7 11" id="KW-0067">ATP-binding</keyword>
<dbReference type="PROSITE" id="PS50162">
    <property type="entry name" value="RECA_2"/>
    <property type="match status" value="1"/>
</dbReference>
<evidence type="ECO:0000256" key="6">
    <source>
        <dbReference type="ARBA" id="ARBA00022833"/>
    </source>
</evidence>
<dbReference type="InterPro" id="IPR027417">
    <property type="entry name" value="P-loop_NTPase"/>
</dbReference>
<dbReference type="GO" id="GO:0006508">
    <property type="term" value="P:proteolysis"/>
    <property type="evidence" value="ECO:0007669"/>
    <property type="project" value="InterPro"/>
</dbReference>
<evidence type="ECO:0000256" key="4">
    <source>
        <dbReference type="ARBA" id="ARBA00022771"/>
    </source>
</evidence>
<dbReference type="PANTHER" id="PTHR32472">
    <property type="entry name" value="DNA REPAIR PROTEIN RADA"/>
    <property type="match status" value="1"/>
</dbReference>
<dbReference type="GO" id="GO:0005829">
    <property type="term" value="C:cytosol"/>
    <property type="evidence" value="ECO:0007669"/>
    <property type="project" value="TreeGrafter"/>
</dbReference>
<keyword evidence="5" id="KW-0378">Hydrolase</keyword>
<comment type="function">
    <text evidence="11">Plays a role in repairing double-strand DNA breaks, probably involving stabilizing or processing branched DNA or blocked replication forks.</text>
</comment>
<evidence type="ECO:0000256" key="12">
    <source>
        <dbReference type="NCBIfam" id="TIGR00416"/>
    </source>
</evidence>
<dbReference type="SMART" id="SM00382">
    <property type="entry name" value="AAA"/>
    <property type="match status" value="1"/>
</dbReference>
<comment type="caution">
    <text evidence="15">The sequence shown here is derived from an EMBL/GenBank/DDBJ whole genome shotgun (WGS) entry which is preliminary data.</text>
</comment>
<dbReference type="InterPro" id="IPR020588">
    <property type="entry name" value="RecA_ATP-bd"/>
</dbReference>
<dbReference type="PRINTS" id="PR01874">
    <property type="entry name" value="DNAREPAIRADA"/>
</dbReference>
<evidence type="ECO:0000256" key="9">
    <source>
        <dbReference type="ARBA" id="ARBA00023125"/>
    </source>
</evidence>
<dbReference type="GO" id="GO:0004176">
    <property type="term" value="F:ATP-dependent peptidase activity"/>
    <property type="evidence" value="ECO:0007669"/>
    <property type="project" value="InterPro"/>
</dbReference>